<feature type="binding site" evidence="12">
    <location>
        <position position="236"/>
    </location>
    <ligand>
        <name>K(+)</name>
        <dbReference type="ChEBI" id="CHEBI:29103"/>
    </ligand>
</feature>
<dbReference type="UniPathway" id="UPA00916">
    <property type="reaction ID" value="UER00889"/>
</dbReference>
<protein>
    <recommendedName>
        <fullName evidence="3 12">Ribokinase</fullName>
        <shortName evidence="12">RK</shortName>
        <ecNumber evidence="2 12">2.7.1.15</ecNumber>
    </recommendedName>
</protein>
<feature type="binding site" evidence="12">
    <location>
        <position position="266"/>
    </location>
    <ligand>
        <name>ATP</name>
        <dbReference type="ChEBI" id="CHEBI:30616"/>
    </ligand>
</feature>
<feature type="binding site" evidence="12">
    <location>
        <position position="242"/>
    </location>
    <ligand>
        <name>substrate</name>
    </ligand>
</feature>
<keyword evidence="8 12" id="KW-0067">ATP-binding</keyword>
<feature type="binding site" evidence="12">
    <location>
        <position position="277"/>
    </location>
    <ligand>
        <name>K(+)</name>
        <dbReference type="ChEBI" id="CHEBI:29103"/>
    </ligand>
</feature>
<evidence type="ECO:0000256" key="6">
    <source>
        <dbReference type="ARBA" id="ARBA00022741"/>
    </source>
</evidence>
<dbReference type="STRING" id="626940.BHW43_03620"/>
<feature type="binding site" evidence="12">
    <location>
        <begin position="241"/>
        <end position="242"/>
    </location>
    <ligand>
        <name>ATP</name>
        <dbReference type="ChEBI" id="CHEBI:30616"/>
    </ligand>
</feature>
<comment type="similarity">
    <text evidence="1">Belongs to the carbohydrate kinase pfkB family.</text>
</comment>
<dbReference type="NCBIfam" id="TIGR02152">
    <property type="entry name" value="D_ribokin_bact"/>
    <property type="match status" value="1"/>
</dbReference>
<evidence type="ECO:0000256" key="7">
    <source>
        <dbReference type="ARBA" id="ARBA00022777"/>
    </source>
</evidence>
<keyword evidence="11 12" id="KW-0119">Carbohydrate metabolism</keyword>
<comment type="catalytic activity">
    <reaction evidence="12">
        <text>D-ribose + ATP = D-ribose 5-phosphate + ADP + H(+)</text>
        <dbReference type="Rhea" id="RHEA:13697"/>
        <dbReference type="ChEBI" id="CHEBI:15378"/>
        <dbReference type="ChEBI" id="CHEBI:30616"/>
        <dbReference type="ChEBI" id="CHEBI:47013"/>
        <dbReference type="ChEBI" id="CHEBI:78346"/>
        <dbReference type="ChEBI" id="CHEBI:456216"/>
        <dbReference type="EC" id="2.7.1.15"/>
    </reaction>
</comment>
<comment type="activity regulation">
    <text evidence="12">Activated by a monovalent cation that binds near, but not in, the active site. The most likely occupant of the site in vivo is potassium. Ion binding induces a conformational change that may alter substrate affinity.</text>
</comment>
<keyword evidence="9 12" id="KW-0460">Magnesium</keyword>
<accession>A0A1Q6R736</accession>
<evidence type="ECO:0000313" key="14">
    <source>
        <dbReference type="EMBL" id="OLA38194.1"/>
    </source>
</evidence>
<dbReference type="CDD" id="cd01174">
    <property type="entry name" value="ribokinase"/>
    <property type="match status" value="1"/>
</dbReference>
<dbReference type="InterPro" id="IPR002139">
    <property type="entry name" value="Ribo/fructo_kinase"/>
</dbReference>
<evidence type="ECO:0000256" key="5">
    <source>
        <dbReference type="ARBA" id="ARBA00022723"/>
    </source>
</evidence>
<name>A0A1Q6R736_9FIRM</name>
<dbReference type="GO" id="GO:0019303">
    <property type="term" value="P:D-ribose catabolic process"/>
    <property type="evidence" value="ECO:0007669"/>
    <property type="project" value="UniProtKB-UniRule"/>
</dbReference>
<dbReference type="InterPro" id="IPR011877">
    <property type="entry name" value="Ribokinase"/>
</dbReference>
<feature type="binding site" evidence="12">
    <location>
        <position position="183"/>
    </location>
    <ligand>
        <name>ATP</name>
        <dbReference type="ChEBI" id="CHEBI:30616"/>
    </ligand>
</feature>
<feature type="domain" description="Carbohydrate kinase PfkB" evidence="13">
    <location>
        <begin position="1"/>
        <end position="283"/>
    </location>
</feature>
<dbReference type="InterPro" id="IPR029056">
    <property type="entry name" value="Ribokinase-like"/>
</dbReference>
<gene>
    <name evidence="12" type="primary">rbsK</name>
    <name evidence="14" type="ORF">BHW43_03620</name>
</gene>
<dbReference type="GO" id="GO:0046872">
    <property type="term" value="F:metal ion binding"/>
    <property type="evidence" value="ECO:0007669"/>
    <property type="project" value="UniProtKB-KW"/>
</dbReference>
<feature type="binding site" evidence="12">
    <location>
        <begin position="210"/>
        <end position="215"/>
    </location>
    <ligand>
        <name>ATP</name>
        <dbReference type="ChEBI" id="CHEBI:30616"/>
    </ligand>
</feature>
<comment type="caution">
    <text evidence="12">Lacks conserved residue(s) required for the propagation of feature annotation.</text>
</comment>
<comment type="similarity">
    <text evidence="12">Belongs to the carbohydrate kinase PfkB family. Ribokinase subfamily.</text>
</comment>
<dbReference type="Proteomes" id="UP000186777">
    <property type="component" value="Unassembled WGS sequence"/>
</dbReference>
<evidence type="ECO:0000256" key="1">
    <source>
        <dbReference type="ARBA" id="ARBA00005380"/>
    </source>
</evidence>
<dbReference type="InterPro" id="IPR002173">
    <property type="entry name" value="Carboh/pur_kinase_PfkB_CS"/>
</dbReference>
<dbReference type="GO" id="GO:0005524">
    <property type="term" value="F:ATP binding"/>
    <property type="evidence" value="ECO:0007669"/>
    <property type="project" value="UniProtKB-UniRule"/>
</dbReference>
<comment type="cofactor">
    <cofactor evidence="12">
        <name>Mg(2+)</name>
        <dbReference type="ChEBI" id="CHEBI:18420"/>
    </cofactor>
    <text evidence="12">Requires a divalent cation, most likely magnesium in vivo, as an electrophilic catalyst to aid phosphoryl group transfer. It is the chelate of the metal and the nucleotide that is the actual substrate.</text>
</comment>
<dbReference type="PANTHER" id="PTHR10584">
    <property type="entry name" value="SUGAR KINASE"/>
    <property type="match status" value="1"/>
</dbReference>
<keyword evidence="10 12" id="KW-0630">Potassium</keyword>
<comment type="caution">
    <text evidence="14">The sequence shown here is derived from an EMBL/GenBank/DDBJ whole genome shotgun (WGS) entry which is preliminary data.</text>
</comment>
<feature type="binding site" evidence="12">
    <location>
        <position position="275"/>
    </location>
    <ligand>
        <name>K(+)</name>
        <dbReference type="ChEBI" id="CHEBI:29103"/>
    </ligand>
</feature>
<dbReference type="GO" id="GO:0004747">
    <property type="term" value="F:ribokinase activity"/>
    <property type="evidence" value="ECO:0007669"/>
    <property type="project" value="UniProtKB-UniRule"/>
</dbReference>
<dbReference type="PRINTS" id="PR00990">
    <property type="entry name" value="RIBOKINASE"/>
</dbReference>
<dbReference type="HAMAP" id="MF_01987">
    <property type="entry name" value="Ribokinase"/>
    <property type="match status" value="1"/>
</dbReference>
<evidence type="ECO:0000259" key="13">
    <source>
        <dbReference type="Pfam" id="PF00294"/>
    </source>
</evidence>
<keyword evidence="4 12" id="KW-0808">Transferase</keyword>
<keyword evidence="5 12" id="KW-0479">Metal-binding</keyword>
<evidence type="ECO:0000256" key="10">
    <source>
        <dbReference type="ARBA" id="ARBA00022958"/>
    </source>
</evidence>
<keyword evidence="7 12" id="KW-0418">Kinase</keyword>
<evidence type="ECO:0000256" key="8">
    <source>
        <dbReference type="ARBA" id="ARBA00022840"/>
    </source>
</evidence>
<proteinExistence type="inferred from homology"/>
<dbReference type="PROSITE" id="PS00584">
    <property type="entry name" value="PFKB_KINASES_2"/>
    <property type="match status" value="1"/>
</dbReference>
<evidence type="ECO:0000256" key="2">
    <source>
        <dbReference type="ARBA" id="ARBA00012035"/>
    </source>
</evidence>
<comment type="function">
    <text evidence="12">Catalyzes the phosphorylation of ribose at O-5 in a reaction requiring ATP and magnesium. The resulting D-ribose-5-phosphate can then be used either for sythesis of nucleotides, histidine, and tryptophan, or as a component of the pentose phosphate pathway.</text>
</comment>
<comment type="subunit">
    <text evidence="12">Homodimer.</text>
</comment>
<evidence type="ECO:0000313" key="15">
    <source>
        <dbReference type="Proteomes" id="UP000186777"/>
    </source>
</evidence>
<evidence type="ECO:0000256" key="11">
    <source>
        <dbReference type="ARBA" id="ARBA00023277"/>
    </source>
</evidence>
<feature type="active site" description="Proton acceptor" evidence="12">
    <location>
        <position position="242"/>
    </location>
</feature>
<sequence length="293" mass="30652">MSKIVVVGSCNIDITVECDRWVHPGETIFGNRLTVSPGGKGANQAVAAARLGADVMMVGCIGDDVYGQLVLKALKENNVDSTYVKVLSGENSGTAHITVAEDDNTIIVIKAANDLVSPSLIDEAWEDISKADMVLLQHEIPAATNAYVIEKCAAHGVPVLLNPAPVAPVPQALLDKITYLTPNEHEAATLFAGKGKADILDQNQGKVIMTLGSKGVAYAEKGQVITVPGFKVKPVDTTGAGDTFNGAFAVARANGKSMQESISFANAAAALSVQKLGAQGGMPYLHEVEEMLK</sequence>
<comment type="pathway">
    <text evidence="12">Carbohydrate metabolism; D-ribose degradation; D-ribose 5-phosphate from beta-D-ribopyranose: step 2/2.</text>
</comment>
<feature type="binding site" evidence="12">
    <location>
        <position position="139"/>
    </location>
    <ligand>
        <name>substrate</name>
    </ligand>
</feature>
<dbReference type="SUPFAM" id="SSF53613">
    <property type="entry name" value="Ribokinase-like"/>
    <property type="match status" value="1"/>
</dbReference>
<evidence type="ECO:0000256" key="4">
    <source>
        <dbReference type="ARBA" id="ARBA00022679"/>
    </source>
</evidence>
<dbReference type="Gene3D" id="3.40.1190.20">
    <property type="match status" value="1"/>
</dbReference>
<dbReference type="InterPro" id="IPR011611">
    <property type="entry name" value="PfkB_dom"/>
</dbReference>
<reference evidence="14 15" key="1">
    <citation type="journal article" date="2016" name="Nat. Biotechnol.">
        <title>Measurement of bacterial replication rates in microbial communities.</title>
        <authorList>
            <person name="Brown C.T."/>
            <person name="Olm M.R."/>
            <person name="Thomas B.C."/>
            <person name="Banfield J.F."/>
        </authorList>
    </citation>
    <scope>NUCLEOTIDE SEQUENCE [LARGE SCALE GENOMIC DNA]</scope>
    <source>
        <strain evidence="14">46_33</strain>
    </source>
</reference>
<feature type="binding site" evidence="12">
    <location>
        <begin position="39"/>
        <end position="43"/>
    </location>
    <ligand>
        <name>substrate</name>
    </ligand>
</feature>
<evidence type="ECO:0000256" key="3">
    <source>
        <dbReference type="ARBA" id="ARBA00016943"/>
    </source>
</evidence>
<feature type="binding site" evidence="12">
    <location>
        <position position="238"/>
    </location>
    <ligand>
        <name>K(+)</name>
        <dbReference type="ChEBI" id="CHEBI:29103"/>
    </ligand>
</feature>
<dbReference type="PANTHER" id="PTHR10584:SF166">
    <property type="entry name" value="RIBOKINASE"/>
    <property type="match status" value="1"/>
</dbReference>
<dbReference type="EC" id="2.7.1.15" evidence="2 12"/>
<dbReference type="GO" id="GO:0005829">
    <property type="term" value="C:cytosol"/>
    <property type="evidence" value="ECO:0007669"/>
    <property type="project" value="TreeGrafter"/>
</dbReference>
<organism evidence="14 15">
    <name type="scientific">Phascolarctobacterium succinatutens</name>
    <dbReference type="NCBI Taxonomy" id="626940"/>
    <lineage>
        <taxon>Bacteria</taxon>
        <taxon>Bacillati</taxon>
        <taxon>Bacillota</taxon>
        <taxon>Negativicutes</taxon>
        <taxon>Acidaminococcales</taxon>
        <taxon>Acidaminococcaceae</taxon>
        <taxon>Phascolarctobacterium</taxon>
    </lineage>
</organism>
<feature type="binding site" evidence="12">
    <location>
        <begin position="11"/>
        <end position="13"/>
    </location>
    <ligand>
        <name>substrate</name>
    </ligand>
</feature>
<dbReference type="EMBL" id="MNTG01000024">
    <property type="protein sequence ID" value="OLA38194.1"/>
    <property type="molecule type" value="Genomic_DNA"/>
</dbReference>
<dbReference type="AlphaFoldDB" id="A0A1Q6R736"/>
<dbReference type="Pfam" id="PF00294">
    <property type="entry name" value="PfkB"/>
    <property type="match status" value="1"/>
</dbReference>
<evidence type="ECO:0000256" key="9">
    <source>
        <dbReference type="ARBA" id="ARBA00022842"/>
    </source>
</evidence>
<keyword evidence="12" id="KW-0963">Cytoplasm</keyword>
<dbReference type="RefSeq" id="WP_303679549.1">
    <property type="nucleotide sequence ID" value="NZ_JAXUIM010000062.1"/>
</dbReference>
<feature type="binding site" evidence="12">
    <location>
        <position position="272"/>
    </location>
    <ligand>
        <name>K(+)</name>
        <dbReference type="ChEBI" id="CHEBI:29103"/>
    </ligand>
</feature>
<keyword evidence="6 12" id="KW-0547">Nucleotide-binding</keyword>
<evidence type="ECO:0000256" key="12">
    <source>
        <dbReference type="HAMAP-Rule" id="MF_01987"/>
    </source>
</evidence>
<comment type="subcellular location">
    <subcellularLocation>
        <location evidence="12">Cytoplasm</location>
    </subcellularLocation>
</comment>